<dbReference type="InterPro" id="IPR023867">
    <property type="entry name" value="Sulphatase_maturase_rSAM"/>
</dbReference>
<evidence type="ECO:0000256" key="1">
    <source>
        <dbReference type="ARBA" id="ARBA00001966"/>
    </source>
</evidence>
<organism evidence="4 5">
    <name type="scientific">Tectimicrobiota bacterium</name>
    <dbReference type="NCBI Taxonomy" id="2528274"/>
    <lineage>
        <taxon>Bacteria</taxon>
        <taxon>Pseudomonadati</taxon>
        <taxon>Nitrospinota/Tectimicrobiota group</taxon>
        <taxon>Candidatus Tectimicrobiota</taxon>
    </lineage>
</organism>
<dbReference type="Gene3D" id="3.20.20.70">
    <property type="entry name" value="Aldolase class I"/>
    <property type="match status" value="1"/>
</dbReference>
<evidence type="ECO:0000313" key="5">
    <source>
        <dbReference type="Proteomes" id="UP000712673"/>
    </source>
</evidence>
<dbReference type="InterPro" id="IPR013785">
    <property type="entry name" value="Aldolase_TIM"/>
</dbReference>
<dbReference type="EMBL" id="VGLS01000780">
    <property type="protein sequence ID" value="MBM3226079.1"/>
    <property type="molecule type" value="Genomic_DNA"/>
</dbReference>
<dbReference type="InterPro" id="IPR004027">
    <property type="entry name" value="SEC_C_motif"/>
</dbReference>
<protein>
    <submittedName>
        <fullName evidence="4">SPASM domain-containing protein</fullName>
    </submittedName>
</protein>
<evidence type="ECO:0000313" key="4">
    <source>
        <dbReference type="EMBL" id="MBM3226079.1"/>
    </source>
</evidence>
<dbReference type="GO" id="GO:0051539">
    <property type="term" value="F:4 iron, 4 sulfur cluster binding"/>
    <property type="evidence" value="ECO:0007669"/>
    <property type="project" value="UniProtKB-KW"/>
</dbReference>
<comment type="caution">
    <text evidence="4">The sequence shown here is derived from an EMBL/GenBank/DDBJ whole genome shotgun (WGS) entry which is preliminary data.</text>
</comment>
<dbReference type="SUPFAM" id="SSF102114">
    <property type="entry name" value="Radical SAM enzymes"/>
    <property type="match status" value="1"/>
</dbReference>
<dbReference type="PANTHER" id="PTHR43273:SF3">
    <property type="entry name" value="ANAEROBIC SULFATASE-MATURATING ENZYME HOMOLOG ASLB-RELATED"/>
    <property type="match status" value="1"/>
</dbReference>
<evidence type="ECO:0000256" key="2">
    <source>
        <dbReference type="ARBA" id="ARBA00022485"/>
    </source>
</evidence>
<accession>A0A938B4H5</accession>
<feature type="non-terminal residue" evidence="4">
    <location>
        <position position="1"/>
    </location>
</feature>
<dbReference type="AlphaFoldDB" id="A0A938B4H5"/>
<dbReference type="GO" id="GO:0016491">
    <property type="term" value="F:oxidoreductase activity"/>
    <property type="evidence" value="ECO:0007669"/>
    <property type="project" value="InterPro"/>
</dbReference>
<keyword evidence="2" id="KW-0411">Iron-sulfur</keyword>
<gene>
    <name evidence="4" type="ORF">FJZ47_20110</name>
</gene>
<dbReference type="InterPro" id="IPR023885">
    <property type="entry name" value="4Fe4S-binding_SPASM_dom"/>
</dbReference>
<keyword evidence="2" id="KW-0408">Iron</keyword>
<keyword evidence="2" id="KW-0004">4Fe-4S</keyword>
<dbReference type="Proteomes" id="UP000712673">
    <property type="component" value="Unassembled WGS sequence"/>
</dbReference>
<feature type="domain" description="4Fe4S-binding SPASM" evidence="3">
    <location>
        <begin position="14"/>
        <end position="70"/>
    </location>
</feature>
<comment type="cofactor">
    <cofactor evidence="1">
        <name>[4Fe-4S] cluster</name>
        <dbReference type="ChEBI" id="CHEBI:49883"/>
    </cofactor>
</comment>
<dbReference type="Pfam" id="PF02810">
    <property type="entry name" value="SEC-C"/>
    <property type="match status" value="1"/>
</dbReference>
<dbReference type="SUPFAM" id="SSF103642">
    <property type="entry name" value="Sec-C motif"/>
    <property type="match status" value="1"/>
</dbReference>
<keyword evidence="2" id="KW-0479">Metal-binding</keyword>
<dbReference type="NCBIfam" id="TIGR04085">
    <property type="entry name" value="rSAM_more_4Fe4S"/>
    <property type="match status" value="1"/>
</dbReference>
<dbReference type="InterPro" id="IPR058240">
    <property type="entry name" value="rSAM_sf"/>
</dbReference>
<dbReference type="Pfam" id="PF13186">
    <property type="entry name" value="SPASM"/>
    <property type="match status" value="1"/>
</dbReference>
<dbReference type="CDD" id="cd21120">
    <property type="entry name" value="SPASM_anSME"/>
    <property type="match status" value="1"/>
</dbReference>
<dbReference type="InterPro" id="IPR047207">
    <property type="entry name" value="SPASM_anSME"/>
</dbReference>
<evidence type="ECO:0000259" key="3">
    <source>
        <dbReference type="Pfam" id="PF13186"/>
    </source>
</evidence>
<sequence>SLCIFRPTCGDVPVVEHNGDFYSCDHFVTPEHRVGNIRETPLLTLIESPAQHAFGQAKRDTLPRYCQECEVKVMCNGGCPKDRVIQTPDGEPGLNFLCAGYKRFFTYCRPYMVQLGALRRAGQPPQQLMQMLRAAEVKVRVQAGRNDPCPCGSGRKYKRCCLSA</sequence>
<reference evidence="4" key="1">
    <citation type="submission" date="2019-03" db="EMBL/GenBank/DDBJ databases">
        <title>Lake Tanganyika Metagenome-Assembled Genomes (MAGs).</title>
        <authorList>
            <person name="Tran P."/>
        </authorList>
    </citation>
    <scope>NUCLEOTIDE SEQUENCE</scope>
    <source>
        <strain evidence="4">K_DeepCast_65m_m2_066</strain>
    </source>
</reference>
<dbReference type="PANTHER" id="PTHR43273">
    <property type="entry name" value="ANAEROBIC SULFATASE-MATURATING ENZYME HOMOLOG ASLB-RELATED"/>
    <property type="match status" value="1"/>
</dbReference>
<name>A0A938B4H5_UNCTE</name>
<proteinExistence type="predicted"/>